<keyword evidence="1" id="KW-0472">Membrane</keyword>
<accession>W9GWF0</accession>
<dbReference type="EMBL" id="AVFL01000020">
    <property type="protein sequence ID" value="EWY38225.1"/>
    <property type="molecule type" value="Genomic_DNA"/>
</dbReference>
<sequence>MDATSLDMNVPPDFLIWITGLPWTGAYLWGKL</sequence>
<dbReference type="AlphaFoldDB" id="W9GWF0"/>
<evidence type="ECO:0000313" key="2">
    <source>
        <dbReference type="EMBL" id="EWY38225.1"/>
    </source>
</evidence>
<gene>
    <name evidence="2" type="ORF">N825_14945</name>
</gene>
<keyword evidence="1" id="KW-0812">Transmembrane</keyword>
<protein>
    <submittedName>
        <fullName evidence="2">Uncharacterized protein</fullName>
    </submittedName>
</protein>
<evidence type="ECO:0000256" key="1">
    <source>
        <dbReference type="SAM" id="Phobius"/>
    </source>
</evidence>
<reference evidence="2 3" key="1">
    <citation type="submission" date="2013-08" db="EMBL/GenBank/DDBJ databases">
        <title>The genome sequence of Skermanella stibiiresistens.</title>
        <authorList>
            <person name="Zhu W."/>
            <person name="Wang G."/>
        </authorList>
    </citation>
    <scope>NUCLEOTIDE SEQUENCE [LARGE SCALE GENOMIC DNA]</scope>
    <source>
        <strain evidence="2 3">SB22</strain>
    </source>
</reference>
<proteinExistence type="predicted"/>
<evidence type="ECO:0000313" key="3">
    <source>
        <dbReference type="Proteomes" id="UP000019486"/>
    </source>
</evidence>
<name>W9GWF0_9PROT</name>
<comment type="caution">
    <text evidence="2">The sequence shown here is derived from an EMBL/GenBank/DDBJ whole genome shotgun (WGS) entry which is preliminary data.</text>
</comment>
<dbReference type="Proteomes" id="UP000019486">
    <property type="component" value="Unassembled WGS sequence"/>
</dbReference>
<keyword evidence="3" id="KW-1185">Reference proteome</keyword>
<organism evidence="2 3">
    <name type="scientific">Skermanella stibiiresistens SB22</name>
    <dbReference type="NCBI Taxonomy" id="1385369"/>
    <lineage>
        <taxon>Bacteria</taxon>
        <taxon>Pseudomonadati</taxon>
        <taxon>Pseudomonadota</taxon>
        <taxon>Alphaproteobacteria</taxon>
        <taxon>Rhodospirillales</taxon>
        <taxon>Azospirillaceae</taxon>
        <taxon>Skermanella</taxon>
    </lineage>
</organism>
<keyword evidence="1" id="KW-1133">Transmembrane helix</keyword>
<feature type="transmembrane region" description="Helical" evidence="1">
    <location>
        <begin position="14"/>
        <end position="30"/>
    </location>
</feature>